<keyword evidence="1" id="KW-0547">Nucleotide-binding</keyword>
<evidence type="ECO:0000313" key="7">
    <source>
        <dbReference type="Proteomes" id="UP000424468"/>
    </source>
</evidence>
<dbReference type="InterPro" id="IPR050534">
    <property type="entry name" value="Coronavir_polyprotein_1ab"/>
</dbReference>
<dbReference type="GO" id="GO:0006310">
    <property type="term" value="P:DNA recombination"/>
    <property type="evidence" value="ECO:0007669"/>
    <property type="project" value="TreeGrafter"/>
</dbReference>
<dbReference type="GO" id="GO:0005524">
    <property type="term" value="F:ATP binding"/>
    <property type="evidence" value="ECO:0007669"/>
    <property type="project" value="UniProtKB-KW"/>
</dbReference>
<dbReference type="Gene3D" id="1.10.10.2220">
    <property type="match status" value="1"/>
</dbReference>
<dbReference type="GO" id="GO:0017116">
    <property type="term" value="F:single-stranded DNA helicase activity"/>
    <property type="evidence" value="ECO:0007669"/>
    <property type="project" value="TreeGrafter"/>
</dbReference>
<reference evidence="6 7" key="1">
    <citation type="submission" date="2019-11" db="EMBL/GenBank/DDBJ databases">
        <title>Complete genome sequence of Spiroplasma tabanidicola TAUS-1 (DSM 22603).</title>
        <authorList>
            <person name="Huang C.-T."/>
            <person name="Lin Y.-C."/>
            <person name="Kuo C.-H."/>
        </authorList>
    </citation>
    <scope>NUCLEOTIDE SEQUENCE [LARGE SCALE GENOMIC DNA]</scope>
    <source>
        <strain evidence="6 7">TAUS-1</strain>
    </source>
</reference>
<sequence>MTEIKGKIKSFIFNNESFGIAVFTLMDNDTRSIVIKGEITSMRLNVFYCLNGETVIDRKTNKTVFEVKSLKQIKITSKELVIKYLCSPLFPTVGKKLASNIYEHFGDDTFNKILSNPEEIKNVKDIKDSQVLIILETLKENFEENKVLEIFEEHNLKLEFYTRVEKFCKSKEEIKNTFENNFFEFAENNFLIPFKEVDRVALAFGLEENSSERISWWAKHLANELLMKTGNTYLELSIIKKELQKVFFNINYEIFDEKLIYAKKNKLLIFENKKVYTKESYNDEVVISKSLLEIENKIKITKKTNLEDYLKEVESFVETSLNIKNFKYNQEQKLALENFLNNNVSIVTGGPGTGKTTVIIGLVKLYELVYKKNDFAIVAPTGRAASRINEVSNYEATTIHRLLKYTGNNTFEYNDLNKLDRGMLIIDESSMIDNHLFASIFLGLENLNKIVLVGDIDQLPSVSYGNAFEDIIKSNCFSLTKLITNNRQIITGERNSIIDLANCIKNNNIELFDFDNTNNIDFIFENDANYALEKIKDTYLNNRPIDFEEEILNLQIVAPMYKNNLGIDRINNFIQSIVNVNKKNIYKRGEVEYKANDKIMYTENDSYLKVFNGDVGYIQEIILENKKFKIAKTYFNKELKELNSSQFGKVKLNYACSIHKTQGSEYDKVILVLDNTNQYSSFLINKKMIYTAITRAKKHLFIIGDKKLFINSCKKEMKERLTTLKDRIVQLID</sequence>
<dbReference type="Gene3D" id="3.40.50.300">
    <property type="entry name" value="P-loop containing nucleotide triphosphate hydrolases"/>
    <property type="match status" value="2"/>
</dbReference>
<dbReference type="EMBL" id="CP046276">
    <property type="protein sequence ID" value="QGS51907.1"/>
    <property type="molecule type" value="Genomic_DNA"/>
</dbReference>
<evidence type="ECO:0000256" key="2">
    <source>
        <dbReference type="ARBA" id="ARBA00022840"/>
    </source>
</evidence>
<dbReference type="CDD" id="cd18809">
    <property type="entry name" value="SF1_C_RecD"/>
    <property type="match status" value="1"/>
</dbReference>
<evidence type="ECO:0000259" key="3">
    <source>
        <dbReference type="Pfam" id="PF13538"/>
    </source>
</evidence>
<dbReference type="Proteomes" id="UP000424468">
    <property type="component" value="Chromosome"/>
</dbReference>
<feature type="domain" description="ATP-dependent RecD2 DNA helicase-like helix-hairpin-helix" evidence="4">
    <location>
        <begin position="141"/>
        <end position="233"/>
    </location>
</feature>
<evidence type="ECO:0000259" key="4">
    <source>
        <dbReference type="Pfam" id="PF14490"/>
    </source>
</evidence>
<dbReference type="OrthoDB" id="9803432at2"/>
<dbReference type="CDD" id="cd17933">
    <property type="entry name" value="DEXSc_RecD-like"/>
    <property type="match status" value="1"/>
</dbReference>
<dbReference type="Pfam" id="PF18335">
    <property type="entry name" value="SH3_13"/>
    <property type="match status" value="1"/>
</dbReference>
<feature type="domain" description="UvrD-like helicase C-terminal" evidence="3">
    <location>
        <begin position="654"/>
        <end position="703"/>
    </location>
</feature>
<evidence type="ECO:0000259" key="5">
    <source>
        <dbReference type="Pfam" id="PF18335"/>
    </source>
</evidence>
<dbReference type="InterPro" id="IPR029493">
    <property type="entry name" value="RecD2-like_HHH"/>
</dbReference>
<dbReference type="Pfam" id="PF14490">
    <property type="entry name" value="HHH_RecD2"/>
    <property type="match status" value="1"/>
</dbReference>
<dbReference type="AlphaFoldDB" id="A0A6I6C4Z7"/>
<gene>
    <name evidence="6" type="primary">recD</name>
    <name evidence="6" type="ORF">STABA_v1c05440</name>
</gene>
<keyword evidence="2" id="KW-0067">ATP-binding</keyword>
<dbReference type="KEGG" id="stab:STABA_v1c05440"/>
<dbReference type="SUPFAM" id="SSF52540">
    <property type="entry name" value="P-loop containing nucleoside triphosphate hydrolases"/>
    <property type="match status" value="1"/>
</dbReference>
<dbReference type="InterPro" id="IPR041451">
    <property type="entry name" value="RecD2_SH13"/>
</dbReference>
<dbReference type="PANTHER" id="PTHR43788:SF6">
    <property type="entry name" value="DNA HELICASE B"/>
    <property type="match status" value="1"/>
</dbReference>
<dbReference type="Pfam" id="PF13538">
    <property type="entry name" value="UvrD_C_2"/>
    <property type="match status" value="1"/>
</dbReference>
<name>A0A6I6C4Z7_9MOLU</name>
<evidence type="ECO:0000256" key="1">
    <source>
        <dbReference type="ARBA" id="ARBA00022741"/>
    </source>
</evidence>
<organism evidence="6 7">
    <name type="scientific">Spiroplasma tabanidicola</name>
    <dbReference type="NCBI Taxonomy" id="324079"/>
    <lineage>
        <taxon>Bacteria</taxon>
        <taxon>Bacillati</taxon>
        <taxon>Mycoplasmatota</taxon>
        <taxon>Mollicutes</taxon>
        <taxon>Entomoplasmatales</taxon>
        <taxon>Spiroplasmataceae</taxon>
        <taxon>Spiroplasma</taxon>
    </lineage>
</organism>
<dbReference type="InterPro" id="IPR027785">
    <property type="entry name" value="UvrD-like_helicase_C"/>
</dbReference>
<dbReference type="Gene3D" id="2.30.30.940">
    <property type="match status" value="1"/>
</dbReference>
<dbReference type="PANTHER" id="PTHR43788">
    <property type="entry name" value="DNA2/NAM7 HELICASE FAMILY MEMBER"/>
    <property type="match status" value="1"/>
</dbReference>
<proteinExistence type="predicted"/>
<dbReference type="Pfam" id="PF13245">
    <property type="entry name" value="AAA_19"/>
    <property type="match status" value="1"/>
</dbReference>
<dbReference type="RefSeq" id="WP_156006338.1">
    <property type="nucleotide sequence ID" value="NZ_CP046276.1"/>
</dbReference>
<dbReference type="InterPro" id="IPR027417">
    <property type="entry name" value="P-loop_NTPase"/>
</dbReference>
<dbReference type="GO" id="GO:0009338">
    <property type="term" value="C:exodeoxyribonuclease V complex"/>
    <property type="evidence" value="ECO:0007669"/>
    <property type="project" value="TreeGrafter"/>
</dbReference>
<protein>
    <submittedName>
        <fullName evidence="6">Exodeoxyribonuclease V alpha subunit</fullName>
    </submittedName>
</protein>
<keyword evidence="7" id="KW-1185">Reference proteome</keyword>
<accession>A0A6I6C4Z7</accession>
<feature type="domain" description="ATP-dependent RecD2 DNA helicase SH3" evidence="5">
    <location>
        <begin position="570"/>
        <end position="630"/>
    </location>
</feature>
<evidence type="ECO:0000313" key="6">
    <source>
        <dbReference type="EMBL" id="QGS51907.1"/>
    </source>
</evidence>